<name>G5JDP2_CROWT</name>
<feature type="transmembrane region" description="Helical" evidence="1">
    <location>
        <begin position="468"/>
        <end position="487"/>
    </location>
</feature>
<organism evidence="2 3">
    <name type="scientific">Crocosphaera watsonii WH 0003</name>
    <dbReference type="NCBI Taxonomy" id="423471"/>
    <lineage>
        <taxon>Bacteria</taxon>
        <taxon>Bacillati</taxon>
        <taxon>Cyanobacteriota</taxon>
        <taxon>Cyanophyceae</taxon>
        <taxon>Oscillatoriophycideae</taxon>
        <taxon>Chroococcales</taxon>
        <taxon>Aphanothecaceae</taxon>
        <taxon>Crocosphaera</taxon>
    </lineage>
</organism>
<feature type="transmembrane region" description="Helical" evidence="1">
    <location>
        <begin position="73"/>
        <end position="92"/>
    </location>
</feature>
<dbReference type="SUPFAM" id="SSF53474">
    <property type="entry name" value="alpha/beta-Hydrolases"/>
    <property type="match status" value="1"/>
</dbReference>
<evidence type="ECO:0000256" key="1">
    <source>
        <dbReference type="SAM" id="Phobius"/>
    </source>
</evidence>
<feature type="transmembrane region" description="Helical" evidence="1">
    <location>
        <begin position="143"/>
        <end position="165"/>
    </location>
</feature>
<dbReference type="EMBL" id="AESD01000868">
    <property type="protein sequence ID" value="EHJ09696.1"/>
    <property type="molecule type" value="Genomic_DNA"/>
</dbReference>
<keyword evidence="1" id="KW-0812">Transmembrane</keyword>
<feature type="transmembrane region" description="Helical" evidence="1">
    <location>
        <begin position="104"/>
        <end position="123"/>
    </location>
</feature>
<dbReference type="Proteomes" id="UP000003477">
    <property type="component" value="Unassembled WGS sequence"/>
</dbReference>
<reference evidence="2 3" key="1">
    <citation type="journal article" date="2011" name="Front. Microbiol.">
        <title>Two Strains of Crocosphaera watsonii with Highly Conserved Genomes are Distinguished by Strain-Specific Features.</title>
        <authorList>
            <person name="Bench S.R."/>
            <person name="Ilikchyan I.N."/>
            <person name="Tripp H.J."/>
            <person name="Zehr J.P."/>
        </authorList>
    </citation>
    <scope>NUCLEOTIDE SEQUENCE [LARGE SCALE GENOMIC DNA]</scope>
    <source>
        <strain evidence="2 3">WH 0003</strain>
    </source>
</reference>
<sequence length="682" mass="78222">MNSFYALGHLIIAIFEAIILLFAYPFFRLSRTAAMIVLPIVLLSTIYDNLILWGGRFIGEGELLETLSQVRYLLHYLVIPLFIVVAIELAYRSQAKWATKWVRVFSWLLAFGLSAFDVIRNFIGLTLKPEIFANVLRYVSVEPQIPIITIIVNLFVLAVGIGIWVRTKNWRWLFIGSVVALIGNALPSSQFGTLPGSASEAVLALSLLLTQYNFEDVEGFEKEEQLQDLTGSFASITAPEGWEETNYSGYQIFVKEEEEYTIYQTGTHQEGDFVRIYVPEKPYEENGKVKVITYLHGFALCMPKFYERHLEELAKQGYYIFFPDYQKSDYPNFPKDTETYSDNRTLRATFRYWLFDVGVLLITLILRQKINTKELKKLIEDGILVALRFILGTLFFVVVINIVFLFNREYGKNLISMITTVIASLRSAPIEWLKQSVETTEIGWEKLCEYSKQVDKDDLNLSKKEVDFYVFGHSLGGLLALSWPYYLQQNKDPKLEKFYPKQIMTADPAPNTIMGIPTIAVWVLGIFRFPFATQPLKIEETGKSLNVPVAILHGNSDKIVKPTEWVKPPFSQEKGAFFNIISTDKKIYFSLSNKEEKLTADHNQSVTNTTYYGDGFMENFGGDKDGPNAYNFEYIWPALKAVINRNVQPHQLEEDGFELKELEVVENEPIVSKSFWSFLNFG</sequence>
<evidence type="ECO:0000313" key="2">
    <source>
        <dbReference type="EMBL" id="EHJ09696.1"/>
    </source>
</evidence>
<feature type="transmembrane region" description="Helical" evidence="1">
    <location>
        <begin position="386"/>
        <end position="406"/>
    </location>
</feature>
<gene>
    <name evidence="2" type="ORF">CWATWH0003_5533</name>
</gene>
<feature type="transmembrane region" description="Helical" evidence="1">
    <location>
        <begin position="350"/>
        <end position="366"/>
    </location>
</feature>
<keyword evidence="1" id="KW-1133">Transmembrane helix</keyword>
<dbReference type="InterPro" id="IPR029058">
    <property type="entry name" value="AB_hydrolase_fold"/>
</dbReference>
<feature type="transmembrane region" description="Helical" evidence="1">
    <location>
        <begin position="508"/>
        <end position="527"/>
    </location>
</feature>
<dbReference type="RefSeq" id="WP_007313272.1">
    <property type="nucleotide sequence ID" value="NZ_AESD01000868.1"/>
</dbReference>
<dbReference type="AlphaFoldDB" id="G5JDP2"/>
<protein>
    <submittedName>
        <fullName evidence="2">Uncharacterized protein</fullName>
    </submittedName>
</protein>
<feature type="transmembrane region" description="Helical" evidence="1">
    <location>
        <begin position="34"/>
        <end position="53"/>
    </location>
</feature>
<dbReference type="GeneID" id="88768836"/>
<dbReference type="PATRIC" id="fig|423471.3.peg.5170"/>
<comment type="caution">
    <text evidence="2">The sequence shown here is derived from an EMBL/GenBank/DDBJ whole genome shotgun (WGS) entry which is preliminary data.</text>
</comment>
<keyword evidence="1" id="KW-0472">Membrane</keyword>
<evidence type="ECO:0000313" key="3">
    <source>
        <dbReference type="Proteomes" id="UP000003477"/>
    </source>
</evidence>
<feature type="transmembrane region" description="Helical" evidence="1">
    <location>
        <begin position="6"/>
        <end position="27"/>
    </location>
</feature>
<proteinExistence type="predicted"/>
<accession>G5JDP2</accession>
<dbReference type="Gene3D" id="3.40.50.1820">
    <property type="entry name" value="alpha/beta hydrolase"/>
    <property type="match status" value="1"/>
</dbReference>